<accession>A0A914LVE6</accession>
<feature type="compositionally biased region" description="Basic and acidic residues" evidence="1">
    <location>
        <begin position="128"/>
        <end position="139"/>
    </location>
</feature>
<organism evidence="2 3">
    <name type="scientific">Meloidogyne incognita</name>
    <name type="common">Southern root-knot nematode worm</name>
    <name type="synonym">Oxyuris incognita</name>
    <dbReference type="NCBI Taxonomy" id="6306"/>
    <lineage>
        <taxon>Eukaryota</taxon>
        <taxon>Metazoa</taxon>
        <taxon>Ecdysozoa</taxon>
        <taxon>Nematoda</taxon>
        <taxon>Chromadorea</taxon>
        <taxon>Rhabditida</taxon>
        <taxon>Tylenchina</taxon>
        <taxon>Tylenchomorpha</taxon>
        <taxon>Tylenchoidea</taxon>
        <taxon>Meloidogynidae</taxon>
        <taxon>Meloidogyninae</taxon>
        <taxon>Meloidogyne</taxon>
        <taxon>Meloidogyne incognita group</taxon>
    </lineage>
</organism>
<proteinExistence type="predicted"/>
<feature type="region of interest" description="Disordered" evidence="1">
    <location>
        <begin position="119"/>
        <end position="139"/>
    </location>
</feature>
<evidence type="ECO:0000313" key="2">
    <source>
        <dbReference type="Proteomes" id="UP000887563"/>
    </source>
</evidence>
<evidence type="ECO:0000256" key="1">
    <source>
        <dbReference type="SAM" id="MobiDB-lite"/>
    </source>
</evidence>
<dbReference type="AlphaFoldDB" id="A0A914LVE6"/>
<protein>
    <submittedName>
        <fullName evidence="3">Uncharacterized protein</fullName>
    </submittedName>
</protein>
<dbReference type="Proteomes" id="UP000887563">
    <property type="component" value="Unplaced"/>
</dbReference>
<evidence type="ECO:0000313" key="3">
    <source>
        <dbReference type="WBParaSite" id="Minc3s00936g19057"/>
    </source>
</evidence>
<dbReference type="WBParaSite" id="Minc3s00936g19057">
    <property type="protein sequence ID" value="Minc3s00936g19057"/>
    <property type="gene ID" value="Minc3s00936g19057"/>
</dbReference>
<keyword evidence="2" id="KW-1185">Reference proteome</keyword>
<name>A0A914LVE6_MELIC</name>
<sequence length="139" mass="15676">MAHPVYKINNVEIVLHELTDPDPIYVEFEDDQPFDNGGIAEALMNKLPEERLSAEGIQNQLEKLEGSINEIFQIIEDKNLDPEDKKCKCEGEYKFNCSEACSPNGISFLVEGLEKSDFGLSLGSSDYQRSREANGKFKQ</sequence>
<reference evidence="3" key="1">
    <citation type="submission" date="2022-11" db="UniProtKB">
        <authorList>
            <consortium name="WormBaseParasite"/>
        </authorList>
    </citation>
    <scope>IDENTIFICATION</scope>
</reference>